<reference evidence="1 2" key="1">
    <citation type="submission" date="2017-10" db="EMBL/GenBank/DDBJ databases">
        <title>Sequencing the genomes of 1000 actinobacteria strains.</title>
        <authorList>
            <person name="Klenk H.-P."/>
        </authorList>
    </citation>
    <scope>NUCLEOTIDE SEQUENCE [LARGE SCALE GENOMIC DNA]</scope>
    <source>
        <strain evidence="1 2">DSM 21798</strain>
    </source>
</reference>
<sequence>MDMPIFPEPSYSSVPQIAQGYAAYLPEDSSRPNMVRHLTGYEAFVTLCAELGTDPRSLASDIGACASHIRGQGDEIRSRGLENSAAVFLGNVLVQQREDAHWIQYGSEFPSAGTRRQRYEVLELLNLLTQSDEPTFRTCLEKIKEWISYSA</sequence>
<dbReference type="RefSeq" id="WP_098406150.1">
    <property type="nucleotide sequence ID" value="NZ_PDJE01000001.1"/>
</dbReference>
<name>A0A2A9DUJ0_9MICO</name>
<accession>A0A2A9DUJ0</accession>
<dbReference type="EMBL" id="PDJE01000001">
    <property type="protein sequence ID" value="PFG29590.1"/>
    <property type="molecule type" value="Genomic_DNA"/>
</dbReference>
<dbReference type="AlphaFoldDB" id="A0A2A9DUJ0"/>
<proteinExistence type="predicted"/>
<dbReference type="Proteomes" id="UP000221369">
    <property type="component" value="Unassembled WGS sequence"/>
</dbReference>
<dbReference type="OrthoDB" id="5074098at2"/>
<gene>
    <name evidence="1" type="ORF">ATJ78_0498</name>
</gene>
<protein>
    <submittedName>
        <fullName evidence="1">Uncharacterized protein</fullName>
    </submittedName>
</protein>
<evidence type="ECO:0000313" key="1">
    <source>
        <dbReference type="EMBL" id="PFG29590.1"/>
    </source>
</evidence>
<comment type="caution">
    <text evidence="1">The sequence shown here is derived from an EMBL/GenBank/DDBJ whole genome shotgun (WGS) entry which is preliminary data.</text>
</comment>
<evidence type="ECO:0000313" key="2">
    <source>
        <dbReference type="Proteomes" id="UP000221369"/>
    </source>
</evidence>
<keyword evidence="2" id="KW-1185">Reference proteome</keyword>
<organism evidence="1 2">
    <name type="scientific">Paramicrobacterium agarici</name>
    <dbReference type="NCBI Taxonomy" id="630514"/>
    <lineage>
        <taxon>Bacteria</taxon>
        <taxon>Bacillati</taxon>
        <taxon>Actinomycetota</taxon>
        <taxon>Actinomycetes</taxon>
        <taxon>Micrococcales</taxon>
        <taxon>Microbacteriaceae</taxon>
        <taxon>Paramicrobacterium</taxon>
    </lineage>
</organism>